<evidence type="ECO:0008006" key="3">
    <source>
        <dbReference type="Google" id="ProtNLM"/>
    </source>
</evidence>
<organism evidence="1 2">
    <name type="scientific">Massilia rubra</name>
    <dbReference type="NCBI Taxonomy" id="2607910"/>
    <lineage>
        <taxon>Bacteria</taxon>
        <taxon>Pseudomonadati</taxon>
        <taxon>Pseudomonadota</taxon>
        <taxon>Betaproteobacteria</taxon>
        <taxon>Burkholderiales</taxon>
        <taxon>Oxalobacteraceae</taxon>
        <taxon>Telluria group</taxon>
        <taxon>Massilia</taxon>
    </lineage>
</organism>
<accession>A0ABX0LMI6</accession>
<evidence type="ECO:0000313" key="1">
    <source>
        <dbReference type="EMBL" id="NHZ33452.1"/>
    </source>
</evidence>
<evidence type="ECO:0000313" key="2">
    <source>
        <dbReference type="Proteomes" id="UP000785613"/>
    </source>
</evidence>
<comment type="caution">
    <text evidence="1">The sequence shown here is derived from an EMBL/GenBank/DDBJ whole genome shotgun (WGS) entry which is preliminary data.</text>
</comment>
<keyword evidence="2" id="KW-1185">Reference proteome</keyword>
<dbReference type="RefSeq" id="WP_167223116.1">
    <property type="nucleotide sequence ID" value="NZ_VUYU01000004.1"/>
</dbReference>
<name>A0ABX0LMI6_9BURK</name>
<dbReference type="Proteomes" id="UP000785613">
    <property type="component" value="Unassembled WGS sequence"/>
</dbReference>
<reference evidence="1 2" key="1">
    <citation type="submission" date="2019-09" db="EMBL/GenBank/DDBJ databases">
        <title>Taxonomy of Antarctic Massilia spp.: description of Massilia rubra sp. nov., Massilia aquatica sp. nov., Massilia mucilaginosa sp. nov., Massilia frigida sp. nov. isolated from streams, lakes and regoliths.</title>
        <authorList>
            <person name="Holochova P."/>
            <person name="Sedlacek I."/>
            <person name="Kralova S."/>
            <person name="Maslanova I."/>
            <person name="Busse H.-J."/>
            <person name="Stankova E."/>
            <person name="Vrbovska V."/>
            <person name="Kovarovic V."/>
            <person name="Bartak M."/>
            <person name="Svec P."/>
            <person name="Pantucek R."/>
        </authorList>
    </citation>
    <scope>NUCLEOTIDE SEQUENCE [LARGE SCALE GENOMIC DNA]</scope>
    <source>
        <strain evidence="1 2">CCM 8692</strain>
    </source>
</reference>
<protein>
    <recommendedName>
        <fullName evidence="3">HEAT repeat domain-containing protein</fullName>
    </recommendedName>
</protein>
<proteinExistence type="predicted"/>
<dbReference type="EMBL" id="VUYU01000004">
    <property type="protein sequence ID" value="NHZ33452.1"/>
    <property type="molecule type" value="Genomic_DNA"/>
</dbReference>
<gene>
    <name evidence="1" type="ORF">F0185_07585</name>
</gene>
<sequence length="147" mass="16147">MTKTDASVLNELSRLEKQAIVVEDFDEGGDALQALAKLDKARAREVALRILREEIGDVYYQASAFDVLYGISAPDAVRYMEAAATTVDPYILGRMLTEIAVDSGYIEHQALVAKAVPLLRRALASRTTKELSAIEASVKHFDETYPA</sequence>